<comment type="subcellular location">
    <subcellularLocation>
        <location evidence="1">Cell membrane</location>
    </subcellularLocation>
</comment>
<evidence type="ECO:0000256" key="10">
    <source>
        <dbReference type="SAM" id="MobiDB-lite"/>
    </source>
</evidence>
<comment type="similarity">
    <text evidence="8">Belongs to the glycosyltransferase 2 family. CrtQ subfamily.</text>
</comment>
<sequence>MPEAVAGLDALLVVVPVHDEEELLPGCLEALAAASDLLTADRPALSLLTLVVLDRCTDASAEVARSHGVRTVALDAGRVGAARAAGVRHGASLLGAPPAATWVATTDGDTVVPADWLVAQVRLAEHGARLVLGRVVPDPRDVEEHLARAWRAHHTSPEPGDHVHGANLGVRLDAYLAAGGFPDVAEHEDSALVDALRAGGVVPVGGPRVTTSGRRRGRTPGGFAGFLRDLESRLHGSAPHASGATGNRVVTAPPDDPGGTMTSPVPRTPAPARTEGGAR</sequence>
<evidence type="ECO:0000256" key="3">
    <source>
        <dbReference type="ARBA" id="ARBA00022676"/>
    </source>
</evidence>
<dbReference type="RefSeq" id="WP_349804927.1">
    <property type="nucleotide sequence ID" value="NZ_JBEGDP010000014.1"/>
</dbReference>
<evidence type="ECO:0000313" key="13">
    <source>
        <dbReference type="Proteomes" id="UP001482520"/>
    </source>
</evidence>
<evidence type="ECO:0000259" key="11">
    <source>
        <dbReference type="Pfam" id="PF00535"/>
    </source>
</evidence>
<dbReference type="InterPro" id="IPR029044">
    <property type="entry name" value="Nucleotide-diphossugar_trans"/>
</dbReference>
<dbReference type="PANTHER" id="PTHR43646:SF2">
    <property type="entry name" value="GLYCOSYLTRANSFERASE 2-LIKE DOMAIN-CONTAINING PROTEIN"/>
    <property type="match status" value="1"/>
</dbReference>
<reference evidence="12 13" key="1">
    <citation type="submission" date="2024-02" db="EMBL/GenBank/DDBJ databases">
        <title>Full genome sequence of Nocardioides kribbensis.</title>
        <authorList>
            <person name="Poletto B.L."/>
            <person name="Silva G."/>
            <person name="Galante D."/>
            <person name="Campos K.R."/>
            <person name="Santos M.B.N."/>
            <person name="Sacchi C.T."/>
        </authorList>
    </citation>
    <scope>NUCLEOTIDE SEQUENCE [LARGE SCALE GENOMIC DNA]</scope>
    <source>
        <strain evidence="12 13">O4R</strain>
    </source>
</reference>
<dbReference type="Pfam" id="PF00535">
    <property type="entry name" value="Glycos_transf_2"/>
    <property type="match status" value="1"/>
</dbReference>
<evidence type="ECO:0000256" key="4">
    <source>
        <dbReference type="ARBA" id="ARBA00022679"/>
    </source>
</evidence>
<evidence type="ECO:0000256" key="9">
    <source>
        <dbReference type="ARBA" id="ARBA00040345"/>
    </source>
</evidence>
<keyword evidence="3 12" id="KW-0328">Glycosyltransferase</keyword>
<evidence type="ECO:0000256" key="5">
    <source>
        <dbReference type="ARBA" id="ARBA00023136"/>
    </source>
</evidence>
<dbReference type="PANTHER" id="PTHR43646">
    <property type="entry name" value="GLYCOSYLTRANSFERASE"/>
    <property type="match status" value="1"/>
</dbReference>
<dbReference type="Proteomes" id="UP001482520">
    <property type="component" value="Unassembled WGS sequence"/>
</dbReference>
<name>A0ABV1P0A3_9ACTN</name>
<gene>
    <name evidence="12" type="ORF">V6R90_13045</name>
</gene>
<dbReference type="SUPFAM" id="SSF53448">
    <property type="entry name" value="Nucleotide-diphospho-sugar transferases"/>
    <property type="match status" value="1"/>
</dbReference>
<dbReference type="GO" id="GO:0016757">
    <property type="term" value="F:glycosyltransferase activity"/>
    <property type="evidence" value="ECO:0007669"/>
    <property type="project" value="UniProtKB-KW"/>
</dbReference>
<evidence type="ECO:0000256" key="7">
    <source>
        <dbReference type="ARBA" id="ARBA00037904"/>
    </source>
</evidence>
<keyword evidence="2" id="KW-1003">Cell membrane</keyword>
<evidence type="ECO:0000256" key="1">
    <source>
        <dbReference type="ARBA" id="ARBA00004236"/>
    </source>
</evidence>
<keyword evidence="4 12" id="KW-0808">Transferase</keyword>
<dbReference type="InterPro" id="IPR001173">
    <property type="entry name" value="Glyco_trans_2-like"/>
</dbReference>
<comment type="function">
    <text evidence="6">Catalyzes the glycosylation of 4,4'-diaponeurosporenoate, i.e. the esterification of glucose at the C1'' position with the carboxyl group of 4,4'-diaponeurosporenic acid, to form glycosyl-4,4'-diaponeurosporenoate. This is a step in the biosynthesis of staphyloxanthin, an orange pigment present in most staphylococci strains.</text>
</comment>
<dbReference type="EMBL" id="JBEGDP010000014">
    <property type="protein sequence ID" value="MEQ7848205.1"/>
    <property type="molecule type" value="Genomic_DNA"/>
</dbReference>
<feature type="domain" description="Glycosyltransferase 2-like" evidence="11">
    <location>
        <begin position="13"/>
        <end position="138"/>
    </location>
</feature>
<evidence type="ECO:0000313" key="12">
    <source>
        <dbReference type="EMBL" id="MEQ7848205.1"/>
    </source>
</evidence>
<keyword evidence="5" id="KW-0472">Membrane</keyword>
<comment type="pathway">
    <text evidence="7">Carotenoid biosynthesis; staphyloxanthin biosynthesis; staphyloxanthin from farnesyl diphosphate: step 4/5.</text>
</comment>
<proteinExistence type="inferred from homology"/>
<accession>A0ABV1P0A3</accession>
<dbReference type="Gene3D" id="3.90.550.10">
    <property type="entry name" value="Spore Coat Polysaccharide Biosynthesis Protein SpsA, Chain A"/>
    <property type="match status" value="1"/>
</dbReference>
<feature type="region of interest" description="Disordered" evidence="10">
    <location>
        <begin position="236"/>
        <end position="279"/>
    </location>
</feature>
<evidence type="ECO:0000256" key="8">
    <source>
        <dbReference type="ARBA" id="ARBA00038120"/>
    </source>
</evidence>
<evidence type="ECO:0000256" key="6">
    <source>
        <dbReference type="ARBA" id="ARBA00037281"/>
    </source>
</evidence>
<keyword evidence="13" id="KW-1185">Reference proteome</keyword>
<dbReference type="CDD" id="cd00761">
    <property type="entry name" value="Glyco_tranf_GTA_type"/>
    <property type="match status" value="1"/>
</dbReference>
<protein>
    <recommendedName>
        <fullName evidence="9">4,4'-diaponeurosporenoate glycosyltransferase</fullName>
    </recommendedName>
</protein>
<organism evidence="12 13">
    <name type="scientific">Nocardioides kribbensis</name>
    <dbReference type="NCBI Taxonomy" id="305517"/>
    <lineage>
        <taxon>Bacteria</taxon>
        <taxon>Bacillati</taxon>
        <taxon>Actinomycetota</taxon>
        <taxon>Actinomycetes</taxon>
        <taxon>Propionibacteriales</taxon>
        <taxon>Nocardioidaceae</taxon>
        <taxon>Nocardioides</taxon>
    </lineage>
</organism>
<comment type="caution">
    <text evidence="12">The sequence shown here is derived from an EMBL/GenBank/DDBJ whole genome shotgun (WGS) entry which is preliminary data.</text>
</comment>
<evidence type="ECO:0000256" key="2">
    <source>
        <dbReference type="ARBA" id="ARBA00022475"/>
    </source>
</evidence>